<feature type="region of interest" description="Disordered" evidence="1">
    <location>
        <begin position="310"/>
        <end position="364"/>
    </location>
</feature>
<name>A0A6S8J3V9_9STRA</name>
<accession>A0A6S8J3V9</accession>
<evidence type="ECO:0000256" key="1">
    <source>
        <dbReference type="SAM" id="MobiDB-lite"/>
    </source>
</evidence>
<dbReference type="EMBL" id="HBIM01000897">
    <property type="protein sequence ID" value="CAE0402497.1"/>
    <property type="molecule type" value="Transcribed_RNA"/>
</dbReference>
<feature type="chain" id="PRO_5036393524" evidence="3">
    <location>
        <begin position="28"/>
        <end position="364"/>
    </location>
</feature>
<evidence type="ECO:0000256" key="3">
    <source>
        <dbReference type="SAM" id="SignalP"/>
    </source>
</evidence>
<feature type="compositionally biased region" description="Basic and acidic residues" evidence="1">
    <location>
        <begin position="350"/>
        <end position="364"/>
    </location>
</feature>
<keyword evidence="2" id="KW-1133">Transmembrane helix</keyword>
<dbReference type="AlphaFoldDB" id="A0A6S8J3V9"/>
<evidence type="ECO:0000313" key="4">
    <source>
        <dbReference type="EMBL" id="CAE0402497.1"/>
    </source>
</evidence>
<reference evidence="4" key="1">
    <citation type="submission" date="2021-01" db="EMBL/GenBank/DDBJ databases">
        <authorList>
            <person name="Corre E."/>
            <person name="Pelletier E."/>
            <person name="Niang G."/>
            <person name="Scheremetjew M."/>
            <person name="Finn R."/>
            <person name="Kale V."/>
            <person name="Holt S."/>
            <person name="Cochrane G."/>
            <person name="Meng A."/>
            <person name="Brown T."/>
            <person name="Cohen L."/>
        </authorList>
    </citation>
    <scope>NUCLEOTIDE SEQUENCE</scope>
    <source>
        <strain evidence="4">CCMP127</strain>
    </source>
</reference>
<evidence type="ECO:0000256" key="2">
    <source>
        <dbReference type="SAM" id="Phobius"/>
    </source>
</evidence>
<protein>
    <submittedName>
        <fullName evidence="4">Uncharacterized protein</fullName>
    </submittedName>
</protein>
<keyword evidence="2" id="KW-0472">Membrane</keyword>
<dbReference type="EMBL" id="HBIM01000898">
    <property type="protein sequence ID" value="CAE0402498.1"/>
    <property type="molecule type" value="Transcribed_RNA"/>
</dbReference>
<gene>
    <name evidence="4" type="ORF">ACOF00016_LOCUS780</name>
    <name evidence="5" type="ORF">ACOF00016_LOCUS781</name>
</gene>
<feature type="transmembrane region" description="Helical" evidence="2">
    <location>
        <begin position="281"/>
        <end position="302"/>
    </location>
</feature>
<feature type="signal peptide" evidence="3">
    <location>
        <begin position="1"/>
        <end position="27"/>
    </location>
</feature>
<organism evidence="4">
    <name type="scientific">Amphora coffeiformis</name>
    <dbReference type="NCBI Taxonomy" id="265554"/>
    <lineage>
        <taxon>Eukaryota</taxon>
        <taxon>Sar</taxon>
        <taxon>Stramenopiles</taxon>
        <taxon>Ochrophyta</taxon>
        <taxon>Bacillariophyta</taxon>
        <taxon>Bacillariophyceae</taxon>
        <taxon>Bacillariophycidae</taxon>
        <taxon>Thalassiophysales</taxon>
        <taxon>Catenulaceae</taxon>
        <taxon>Amphora</taxon>
    </lineage>
</organism>
<keyword evidence="3" id="KW-0732">Signal</keyword>
<keyword evidence="2" id="KW-0812">Transmembrane</keyword>
<proteinExistence type="predicted"/>
<evidence type="ECO:0000313" key="5">
    <source>
        <dbReference type="EMBL" id="CAE0402498.1"/>
    </source>
</evidence>
<sequence>MIPFMARESSVLLQAVLLSSAIARTTAWGSSSGTNYGIYGNSLERDWLYNAKGVSIKVEGCLWSYWQDKDEEESGCLEESSEDGTTYWYMMSNCRRAQVVWSVYASDSSSSPNCNSGNFKESFVTTAGVSEFIYYLTQYDANNPFGGNADSYNGNYPMCENGVGMTCASDGSFALEYFDDSYCMEKTDKTYDQLQTLNSNMKTYTNCQNVYQYGDQYGNVLVPYLMSISYPCSSVVSGMCEDNSAAETRQELSSSNGGGSLKFSRKSSSAGRQTWLTKLKYVAGGLLLLASFVMFTGILFTNRRRRRALMQRKYRQARRSGDDRSRRSSRSKSKSRGERDSSRKSRRSSRSRDARDKEKAGVLT</sequence>